<accession>A0A395JN49</accession>
<protein>
    <submittedName>
        <fullName evidence="1">Uncharacterized protein</fullName>
    </submittedName>
</protein>
<dbReference type="AlphaFoldDB" id="A0A395JN49"/>
<comment type="caution">
    <text evidence="1">The sequence shown here is derived from an EMBL/GenBank/DDBJ whole genome shotgun (WGS) entry which is preliminary data.</text>
</comment>
<evidence type="ECO:0000313" key="1">
    <source>
        <dbReference type="EMBL" id="RBP51038.1"/>
    </source>
</evidence>
<gene>
    <name evidence="1" type="ORF">DFR28_102457</name>
</gene>
<dbReference type="Proteomes" id="UP000253083">
    <property type="component" value="Unassembled WGS sequence"/>
</dbReference>
<dbReference type="RefSeq" id="WP_113953841.1">
    <property type="nucleotide sequence ID" value="NZ_QNRT01000002.1"/>
</dbReference>
<name>A0A395JN49_9GAMM</name>
<proteinExistence type="predicted"/>
<organism evidence="1 2">
    <name type="scientific">Arenicella xantha</name>
    <dbReference type="NCBI Taxonomy" id="644221"/>
    <lineage>
        <taxon>Bacteria</taxon>
        <taxon>Pseudomonadati</taxon>
        <taxon>Pseudomonadota</taxon>
        <taxon>Gammaproteobacteria</taxon>
        <taxon>Arenicellales</taxon>
        <taxon>Arenicellaceae</taxon>
        <taxon>Arenicella</taxon>
    </lineage>
</organism>
<dbReference type="EMBL" id="QNRT01000002">
    <property type="protein sequence ID" value="RBP51038.1"/>
    <property type="molecule type" value="Genomic_DNA"/>
</dbReference>
<dbReference type="InParanoid" id="A0A395JN49"/>
<sequence>MNYKKLASKCTGNAVDQRSNLIQLFDWHTTIRTALQLGAALLMLFVINGHAAERERASVDHRVNFESAANEVAVFKTWMIGANGSGVVDAVIKPTSPIGSRYNLKGLDNRKFLQYERQGYFGGINLGWTNNASAKTAADSSYWVFVPKDQSRRVGVKDRGEALRAQPIKYGELIALGRQPKPRSPGASTPNNSWRFLKYSKRKKGINLNWDKKPVYEWAVLGGKPGTTVRAGKDWVILYNVKHKQPMIYYARDNAGHLGWPDSTEYLATTLRTRSEKYTSKKNLRPEVWAAMMLKNQ</sequence>
<keyword evidence="2" id="KW-1185">Reference proteome</keyword>
<reference evidence="1 2" key="1">
    <citation type="submission" date="2018-06" db="EMBL/GenBank/DDBJ databases">
        <title>Genomic Encyclopedia of Type Strains, Phase IV (KMG-IV): sequencing the most valuable type-strain genomes for metagenomic binning, comparative biology and taxonomic classification.</title>
        <authorList>
            <person name="Goeker M."/>
        </authorList>
    </citation>
    <scope>NUCLEOTIDE SEQUENCE [LARGE SCALE GENOMIC DNA]</scope>
    <source>
        <strain evidence="1 2">DSM 24032</strain>
    </source>
</reference>
<dbReference type="OrthoDB" id="5478064at2"/>
<evidence type="ECO:0000313" key="2">
    <source>
        <dbReference type="Proteomes" id="UP000253083"/>
    </source>
</evidence>